<evidence type="ECO:0000256" key="1">
    <source>
        <dbReference type="ARBA" id="ARBA00001913"/>
    </source>
</evidence>
<feature type="signal peptide" evidence="7">
    <location>
        <begin position="1"/>
        <end position="21"/>
    </location>
</feature>
<dbReference type="InterPro" id="IPR000917">
    <property type="entry name" value="Sulfatase_N"/>
</dbReference>
<dbReference type="SUPFAM" id="SSF53649">
    <property type="entry name" value="Alkaline phosphatase-like"/>
    <property type="match status" value="1"/>
</dbReference>
<dbReference type="Gene3D" id="3.30.1120.10">
    <property type="match status" value="1"/>
</dbReference>
<proteinExistence type="inferred from homology"/>
<sequence length="509" mass="58181">MLKKTLYLLLCSCLAGHLVTAQKLKESKPNVILFLVDDMGVMDTSVPFLTNKDGTIQKYPLNNWYRTPNMQKLANMGTRFSTFYAQSVCSPTRISILTGQNATRHKTTQWINPELNNRGEFGPENWQWQGIEKSHHYTLPQLIKANGYETIFIGKAHLGSLNSHAENPLNLGFNFNIGGSAWGSPGSYYGTENYTNKKKKNSVPHLEHYHNTDTFLTEALTREANKKITEAVAENKPFFLEMSHYAVHRPFMFDERFKPNYDSVEYSQDAFKYATLVEGMDKSLGDILNHLEALGIAENTLILFVGDNGSDAPIGNPHDVASSSPLRGKKGTHFEGGTRVPFIAAWAKTDADNKWQKQIPILKGTVQQSVGTVMDIYPTILDILNIETPKDYTIDGYSLREVLTQEKTSDRIPEFLMHFPHEHRSSYFTSYRFGDWKLIYHYFPEMNPSHVRYELYNLLNDPYESVNQYKKEPKVLEDMMALMIQKLETEEALFPIDKMGLEAKPFLKI</sequence>
<evidence type="ECO:0000313" key="9">
    <source>
        <dbReference type="EMBL" id="MDO5986208.1"/>
    </source>
</evidence>
<dbReference type="PROSITE" id="PS00523">
    <property type="entry name" value="SULFATASE_1"/>
    <property type="match status" value="1"/>
</dbReference>
<protein>
    <submittedName>
        <fullName evidence="9">Sulfatase-like hydrolase/transferase</fullName>
    </submittedName>
</protein>
<evidence type="ECO:0000256" key="6">
    <source>
        <dbReference type="ARBA" id="ARBA00022837"/>
    </source>
</evidence>
<evidence type="ECO:0000256" key="5">
    <source>
        <dbReference type="ARBA" id="ARBA00022801"/>
    </source>
</evidence>
<organism evidence="9 10">
    <name type="scientific">Flavivirga amylovorans</name>
    <dbReference type="NCBI Taxonomy" id="870486"/>
    <lineage>
        <taxon>Bacteria</taxon>
        <taxon>Pseudomonadati</taxon>
        <taxon>Bacteroidota</taxon>
        <taxon>Flavobacteriia</taxon>
        <taxon>Flavobacteriales</taxon>
        <taxon>Flavobacteriaceae</taxon>
        <taxon>Flavivirga</taxon>
    </lineage>
</organism>
<feature type="chain" id="PRO_5046234433" evidence="7">
    <location>
        <begin position="22"/>
        <end position="509"/>
    </location>
</feature>
<gene>
    <name evidence="9" type="ORF">Q4Q39_02220</name>
</gene>
<keyword evidence="10" id="KW-1185">Reference proteome</keyword>
<keyword evidence="6" id="KW-0106">Calcium</keyword>
<comment type="caution">
    <text evidence="9">The sequence shown here is derived from an EMBL/GenBank/DDBJ whole genome shotgun (WGS) entry which is preliminary data.</text>
</comment>
<evidence type="ECO:0000256" key="4">
    <source>
        <dbReference type="ARBA" id="ARBA00022729"/>
    </source>
</evidence>
<evidence type="ECO:0000256" key="7">
    <source>
        <dbReference type="SAM" id="SignalP"/>
    </source>
</evidence>
<reference evidence="9" key="1">
    <citation type="submission" date="2023-07" db="EMBL/GenBank/DDBJ databases">
        <title>Two novel species in the genus Flavivirga.</title>
        <authorList>
            <person name="Kwon K."/>
        </authorList>
    </citation>
    <scope>NUCLEOTIDE SEQUENCE</scope>
    <source>
        <strain evidence="9">KACC 14157</strain>
    </source>
</reference>
<dbReference type="Gene3D" id="3.40.720.10">
    <property type="entry name" value="Alkaline Phosphatase, subunit A"/>
    <property type="match status" value="1"/>
</dbReference>
<dbReference type="EMBL" id="JAUOEM010000001">
    <property type="protein sequence ID" value="MDO5986208.1"/>
    <property type="molecule type" value="Genomic_DNA"/>
</dbReference>
<dbReference type="InterPro" id="IPR050738">
    <property type="entry name" value="Sulfatase"/>
</dbReference>
<keyword evidence="3" id="KW-0479">Metal-binding</keyword>
<dbReference type="RefSeq" id="WP_303280729.1">
    <property type="nucleotide sequence ID" value="NZ_BAABCZ010000016.1"/>
</dbReference>
<feature type="domain" description="Sulfatase N-terminal" evidence="8">
    <location>
        <begin position="29"/>
        <end position="386"/>
    </location>
</feature>
<comment type="cofactor">
    <cofactor evidence="1">
        <name>Ca(2+)</name>
        <dbReference type="ChEBI" id="CHEBI:29108"/>
    </cofactor>
</comment>
<evidence type="ECO:0000259" key="8">
    <source>
        <dbReference type="Pfam" id="PF00884"/>
    </source>
</evidence>
<dbReference type="Pfam" id="PF00884">
    <property type="entry name" value="Sulfatase"/>
    <property type="match status" value="1"/>
</dbReference>
<dbReference type="PANTHER" id="PTHR42693">
    <property type="entry name" value="ARYLSULFATASE FAMILY MEMBER"/>
    <property type="match status" value="1"/>
</dbReference>
<name>A0ABT8WX05_9FLAO</name>
<comment type="similarity">
    <text evidence="2">Belongs to the sulfatase family.</text>
</comment>
<keyword evidence="5" id="KW-0378">Hydrolase</keyword>
<evidence type="ECO:0000313" key="10">
    <source>
        <dbReference type="Proteomes" id="UP001176891"/>
    </source>
</evidence>
<accession>A0ABT8WX05</accession>
<keyword evidence="4 7" id="KW-0732">Signal</keyword>
<dbReference type="InterPro" id="IPR024607">
    <property type="entry name" value="Sulfatase_CS"/>
</dbReference>
<dbReference type="PANTHER" id="PTHR42693:SF42">
    <property type="entry name" value="ARYLSULFATASE G"/>
    <property type="match status" value="1"/>
</dbReference>
<evidence type="ECO:0000256" key="2">
    <source>
        <dbReference type="ARBA" id="ARBA00008779"/>
    </source>
</evidence>
<dbReference type="InterPro" id="IPR017850">
    <property type="entry name" value="Alkaline_phosphatase_core_sf"/>
</dbReference>
<evidence type="ECO:0000256" key="3">
    <source>
        <dbReference type="ARBA" id="ARBA00022723"/>
    </source>
</evidence>
<dbReference type="Proteomes" id="UP001176891">
    <property type="component" value="Unassembled WGS sequence"/>
</dbReference>